<dbReference type="AlphaFoldDB" id="A0A3S5BXU3"/>
<protein>
    <submittedName>
        <fullName evidence="1">Uncharacterized protein</fullName>
    </submittedName>
</protein>
<dbReference type="EMBL" id="CAAALY010062704">
    <property type="protein sequence ID" value="VEL23580.1"/>
    <property type="molecule type" value="Genomic_DNA"/>
</dbReference>
<reference evidence="1" key="1">
    <citation type="submission" date="2018-11" db="EMBL/GenBank/DDBJ databases">
        <authorList>
            <consortium name="Pathogen Informatics"/>
        </authorList>
    </citation>
    <scope>NUCLEOTIDE SEQUENCE</scope>
</reference>
<evidence type="ECO:0000313" key="2">
    <source>
        <dbReference type="Proteomes" id="UP000784294"/>
    </source>
</evidence>
<keyword evidence="2" id="KW-1185">Reference proteome</keyword>
<comment type="caution">
    <text evidence="1">The sequence shown here is derived from an EMBL/GenBank/DDBJ whole genome shotgun (WGS) entry which is preliminary data.</text>
</comment>
<proteinExistence type="predicted"/>
<organism evidence="1 2">
    <name type="scientific">Protopolystoma xenopodis</name>
    <dbReference type="NCBI Taxonomy" id="117903"/>
    <lineage>
        <taxon>Eukaryota</taxon>
        <taxon>Metazoa</taxon>
        <taxon>Spiralia</taxon>
        <taxon>Lophotrochozoa</taxon>
        <taxon>Platyhelminthes</taxon>
        <taxon>Monogenea</taxon>
        <taxon>Polyopisthocotylea</taxon>
        <taxon>Polystomatidea</taxon>
        <taxon>Polystomatidae</taxon>
        <taxon>Protopolystoma</taxon>
    </lineage>
</organism>
<dbReference type="Proteomes" id="UP000784294">
    <property type="component" value="Unassembled WGS sequence"/>
</dbReference>
<sequence length="44" mass="5235">MFSSSFCLRLQPDIRIPIKRFNSQRLVPDQPRRTTFCRLGRPIS</sequence>
<evidence type="ECO:0000313" key="1">
    <source>
        <dbReference type="EMBL" id="VEL23580.1"/>
    </source>
</evidence>
<accession>A0A3S5BXU3</accession>
<name>A0A3S5BXU3_9PLAT</name>
<gene>
    <name evidence="1" type="ORF">PXEA_LOCUS17020</name>
</gene>